<evidence type="ECO:0000256" key="1">
    <source>
        <dbReference type="SAM" id="Phobius"/>
    </source>
</evidence>
<evidence type="ECO:0000313" key="2">
    <source>
        <dbReference type="EMBL" id="QJA60776.1"/>
    </source>
</evidence>
<organism evidence="2">
    <name type="scientific">viral metagenome</name>
    <dbReference type="NCBI Taxonomy" id="1070528"/>
    <lineage>
        <taxon>unclassified sequences</taxon>
        <taxon>metagenomes</taxon>
        <taxon>organismal metagenomes</taxon>
    </lineage>
</organism>
<feature type="transmembrane region" description="Helical" evidence="1">
    <location>
        <begin position="40"/>
        <end position="59"/>
    </location>
</feature>
<keyword evidence="1" id="KW-0472">Membrane</keyword>
<name>A0A6M3ITD3_9ZZZZ</name>
<gene>
    <name evidence="3" type="ORF">MM415A00784_0015</name>
    <name evidence="2" type="ORF">MM415B01056_0020</name>
</gene>
<accession>A0A6M3ITD3</accession>
<proteinExistence type="predicted"/>
<evidence type="ECO:0000313" key="3">
    <source>
        <dbReference type="EMBL" id="QJA80069.1"/>
    </source>
</evidence>
<keyword evidence="1" id="KW-0812">Transmembrane</keyword>
<dbReference type="AlphaFoldDB" id="A0A6M3ITD3"/>
<protein>
    <submittedName>
        <fullName evidence="2">Uncharacterized protein</fullName>
    </submittedName>
</protein>
<keyword evidence="1" id="KW-1133">Transmembrane helix</keyword>
<dbReference type="EMBL" id="MT141420">
    <property type="protein sequence ID" value="QJA60776.1"/>
    <property type="molecule type" value="Genomic_DNA"/>
</dbReference>
<dbReference type="EMBL" id="MT142405">
    <property type="protein sequence ID" value="QJA80069.1"/>
    <property type="molecule type" value="Genomic_DNA"/>
</dbReference>
<reference evidence="2" key="1">
    <citation type="submission" date="2020-03" db="EMBL/GenBank/DDBJ databases">
        <title>The deep terrestrial virosphere.</title>
        <authorList>
            <person name="Holmfeldt K."/>
            <person name="Nilsson E."/>
            <person name="Simone D."/>
            <person name="Lopez-Fernandez M."/>
            <person name="Wu X."/>
            <person name="de Brujin I."/>
            <person name="Lundin D."/>
            <person name="Andersson A."/>
            <person name="Bertilsson S."/>
            <person name="Dopson M."/>
        </authorList>
    </citation>
    <scope>NUCLEOTIDE SEQUENCE</scope>
    <source>
        <strain evidence="3">MM415A00784</strain>
        <strain evidence="2">MM415B01056</strain>
    </source>
</reference>
<sequence length="65" mass="6956">MPEKTDHDLLTEVHTVLLGTNGHPGIAKQVERNTKAINKMWVCIAVIASSIGGGVYGIVEILKGM</sequence>